<dbReference type="Pfam" id="PF09365">
    <property type="entry name" value="DUF2461"/>
    <property type="match status" value="1"/>
</dbReference>
<dbReference type="InterPro" id="IPR015996">
    <property type="entry name" value="UCP028451"/>
</dbReference>
<reference evidence="1 2" key="1">
    <citation type="journal article" date="1992" name="Int. J. Syst. Bacteriol.">
        <title>Sphingobacterium antarcticus sp. nov. a Psychrotrophic Bacterium from the Soils of Schirmacher Oasis, Antarctica.</title>
        <authorList>
            <person name="Shivaji S."/>
            <person name="Ray M.K."/>
            <person name="Rao N.S."/>
            <person name="Saiserr L."/>
            <person name="Jagannadham M.V."/>
            <person name="Kumar G.S."/>
            <person name="Reddy G."/>
            <person name="Bhargava P.M."/>
        </authorList>
    </citation>
    <scope>NUCLEOTIDE SEQUENCE [LARGE SCALE GENOMIC DNA]</scope>
    <source>
        <strain evidence="1 2">4BY</strain>
    </source>
</reference>
<dbReference type="EMBL" id="JNFF01000033">
    <property type="protein sequence ID" value="KEQ30623.1"/>
    <property type="molecule type" value="Genomic_DNA"/>
</dbReference>
<comment type="caution">
    <text evidence="1">The sequence shown here is derived from an EMBL/GenBank/DDBJ whole genome shotgun (WGS) entry which is preliminary data.</text>
</comment>
<dbReference type="PANTHER" id="PTHR36452:SF1">
    <property type="entry name" value="DUF2461 DOMAIN-CONTAINING PROTEIN"/>
    <property type="match status" value="1"/>
</dbReference>
<accession>A0A081PIV0</accession>
<evidence type="ECO:0008006" key="3">
    <source>
        <dbReference type="Google" id="ProtNLM"/>
    </source>
</evidence>
<evidence type="ECO:0000313" key="1">
    <source>
        <dbReference type="EMBL" id="KEQ30623.1"/>
    </source>
</evidence>
<dbReference type="AlphaFoldDB" id="A0A081PIV0"/>
<name>A0A081PIV0_9SPHI</name>
<dbReference type="eggNOG" id="COG5587">
    <property type="taxonomic scope" value="Bacteria"/>
</dbReference>
<evidence type="ECO:0000313" key="2">
    <source>
        <dbReference type="Proteomes" id="UP000028007"/>
    </source>
</evidence>
<dbReference type="InterPro" id="IPR012808">
    <property type="entry name" value="CHP02453"/>
</dbReference>
<dbReference type="NCBIfam" id="TIGR02453">
    <property type="entry name" value="TIGR02453 family protein"/>
    <property type="match status" value="1"/>
</dbReference>
<gene>
    <name evidence="1" type="ORF">N180_05220</name>
</gene>
<dbReference type="PIRSF" id="PIRSF028451">
    <property type="entry name" value="UCP028451"/>
    <property type="match status" value="1"/>
</dbReference>
<organism evidence="1 2">
    <name type="scientific">Pedobacter antarcticus 4BY</name>
    <dbReference type="NCBI Taxonomy" id="1358423"/>
    <lineage>
        <taxon>Bacteria</taxon>
        <taxon>Pseudomonadati</taxon>
        <taxon>Bacteroidota</taxon>
        <taxon>Sphingobacteriia</taxon>
        <taxon>Sphingobacteriales</taxon>
        <taxon>Sphingobacteriaceae</taxon>
        <taxon>Pedobacter</taxon>
    </lineage>
</organism>
<dbReference type="PANTHER" id="PTHR36452">
    <property type="entry name" value="CHROMOSOME 12, WHOLE GENOME SHOTGUN SEQUENCE"/>
    <property type="match status" value="1"/>
</dbReference>
<keyword evidence="2" id="KW-1185">Reference proteome</keyword>
<proteinExistence type="predicted"/>
<sequence length="220" mass="25525">MLKKMTFDFLKGLKKNNSKEWFDKNRDDYREVYENFEGFTQDLIDSISKFDPSIASSHLLAKDCIPRLNRDLRFSKDKSPYKTYLYAFISSGGRKSGNAVYYVMLDPDKCCFGAGSFQPDPDKLKKLRQEIDYNFEEWIKIAENSTLKTAFPDGIIAQESLQKVPNGFDASSPAAAFLKMKSFFVRQYYADSFFLKEDNFDGIIKRLKTCVELNKFVNRV</sequence>
<protein>
    <recommendedName>
        <fullName evidence="3">TIGR02453 family protein</fullName>
    </recommendedName>
</protein>
<dbReference type="Proteomes" id="UP000028007">
    <property type="component" value="Unassembled WGS sequence"/>
</dbReference>